<evidence type="ECO:0000259" key="2">
    <source>
        <dbReference type="PROSITE" id="PS50994"/>
    </source>
</evidence>
<dbReference type="PANTHER" id="PTHR46889:SF4">
    <property type="entry name" value="TRANSPOSASE INSO FOR INSERTION SEQUENCE ELEMENT IS911B-RELATED"/>
    <property type="match status" value="1"/>
</dbReference>
<dbReference type="InterPro" id="IPR012337">
    <property type="entry name" value="RNaseH-like_sf"/>
</dbReference>
<dbReference type="GO" id="GO:0015074">
    <property type="term" value="P:DNA integration"/>
    <property type="evidence" value="ECO:0007669"/>
    <property type="project" value="InterPro"/>
</dbReference>
<protein>
    <submittedName>
        <fullName evidence="3">IS3 family transposase</fullName>
    </submittedName>
</protein>
<dbReference type="InterPro" id="IPR001584">
    <property type="entry name" value="Integrase_cat-core"/>
</dbReference>
<dbReference type="EMBL" id="DXFP01000066">
    <property type="protein sequence ID" value="HIX02473.1"/>
    <property type="molecule type" value="Genomic_DNA"/>
</dbReference>
<name>A0A9D1UXZ0_9LACO</name>
<evidence type="ECO:0000256" key="1">
    <source>
        <dbReference type="ARBA" id="ARBA00002286"/>
    </source>
</evidence>
<dbReference type="InterPro" id="IPR025948">
    <property type="entry name" value="HTH-like_dom"/>
</dbReference>
<proteinExistence type="predicted"/>
<dbReference type="NCBIfam" id="NF033516">
    <property type="entry name" value="transpos_IS3"/>
    <property type="match status" value="1"/>
</dbReference>
<sequence length="237" mass="27651">MVIFKSGKCLFKSIKGIDKRKAEKAKVIEQLRCQFPLADLLKIAKMSRSTFYYRLSHQKDRKNRKVMHQIKDIFNQHHGNYGYRRITCVLRYNGVMINHKKVKRLMSVMGLFGKTILKRNRYSSYKGTIGKIVPNKIKRQFNANQPKKKCYTDVTEFKLHSGKKVYLSPIIDGFNEEIIAYDVSTSPTLHQTFNMLNKLSQCGSLNGMILHSDQGWQSTLSLSTFFERSWNYSKHVP</sequence>
<reference evidence="3" key="2">
    <citation type="submission" date="2021-04" db="EMBL/GenBank/DDBJ databases">
        <authorList>
            <person name="Gilroy R."/>
        </authorList>
    </citation>
    <scope>NUCLEOTIDE SEQUENCE</scope>
    <source>
        <strain evidence="3">6627</strain>
    </source>
</reference>
<feature type="domain" description="Integrase catalytic" evidence="2">
    <location>
        <begin position="142"/>
        <end position="237"/>
    </location>
</feature>
<accession>A0A9D1UXZ0</accession>
<evidence type="ECO:0000313" key="3">
    <source>
        <dbReference type="EMBL" id="HIX02473.1"/>
    </source>
</evidence>
<dbReference type="SUPFAM" id="SSF53098">
    <property type="entry name" value="Ribonuclease H-like"/>
    <property type="match status" value="1"/>
</dbReference>
<dbReference type="PANTHER" id="PTHR46889">
    <property type="entry name" value="TRANSPOSASE INSF FOR INSERTION SEQUENCE IS3B-RELATED"/>
    <property type="match status" value="1"/>
</dbReference>
<evidence type="ECO:0000313" key="4">
    <source>
        <dbReference type="Proteomes" id="UP000823963"/>
    </source>
</evidence>
<gene>
    <name evidence="3" type="ORF">H9861_06945</name>
</gene>
<dbReference type="Pfam" id="PF00665">
    <property type="entry name" value="rve"/>
    <property type="match status" value="1"/>
</dbReference>
<dbReference type="InterPro" id="IPR050900">
    <property type="entry name" value="Transposase_IS3/IS150/IS904"/>
</dbReference>
<dbReference type="Proteomes" id="UP000823963">
    <property type="component" value="Unassembled WGS sequence"/>
</dbReference>
<comment type="function">
    <text evidence="1">Involved in the transposition of the insertion sequence.</text>
</comment>
<comment type="caution">
    <text evidence="3">The sequence shown here is derived from an EMBL/GenBank/DDBJ whole genome shotgun (WGS) entry which is preliminary data.</text>
</comment>
<organism evidence="3 4">
    <name type="scientific">Candidatus Ligilactobacillus excrementigallinarum</name>
    <dbReference type="NCBI Taxonomy" id="2838641"/>
    <lineage>
        <taxon>Bacteria</taxon>
        <taxon>Bacillati</taxon>
        <taxon>Bacillota</taxon>
        <taxon>Bacilli</taxon>
        <taxon>Lactobacillales</taxon>
        <taxon>Lactobacillaceae</taxon>
        <taxon>Ligilactobacillus</taxon>
    </lineage>
</organism>
<dbReference type="PROSITE" id="PS50994">
    <property type="entry name" value="INTEGRASE"/>
    <property type="match status" value="1"/>
</dbReference>
<dbReference type="AlphaFoldDB" id="A0A9D1UXZ0"/>
<dbReference type="InterPro" id="IPR048020">
    <property type="entry name" value="Transpos_IS3"/>
</dbReference>
<reference evidence="3" key="1">
    <citation type="journal article" date="2021" name="PeerJ">
        <title>Extensive microbial diversity within the chicken gut microbiome revealed by metagenomics and culture.</title>
        <authorList>
            <person name="Gilroy R."/>
            <person name="Ravi A."/>
            <person name="Getino M."/>
            <person name="Pursley I."/>
            <person name="Horton D.L."/>
            <person name="Alikhan N.F."/>
            <person name="Baker D."/>
            <person name="Gharbi K."/>
            <person name="Hall N."/>
            <person name="Watson M."/>
            <person name="Adriaenssens E.M."/>
            <person name="Foster-Nyarko E."/>
            <person name="Jarju S."/>
            <person name="Secka A."/>
            <person name="Antonio M."/>
            <person name="Oren A."/>
            <person name="Chaudhuri R.R."/>
            <person name="La Ragione R."/>
            <person name="Hildebrand F."/>
            <person name="Pallen M.J."/>
        </authorList>
    </citation>
    <scope>NUCLEOTIDE SEQUENCE</scope>
    <source>
        <strain evidence="3">6627</strain>
    </source>
</reference>
<dbReference type="Pfam" id="PF13276">
    <property type="entry name" value="HTH_21"/>
    <property type="match status" value="1"/>
</dbReference>